<comment type="caution">
    <text evidence="9">The sequence shown here is derived from an EMBL/GenBank/DDBJ whole genome shotgun (WGS) entry which is preliminary data.</text>
</comment>
<reference evidence="9" key="1">
    <citation type="submission" date="2023-03" db="EMBL/GenBank/DDBJ databases">
        <authorList>
            <person name="Steffen K."/>
            <person name="Cardenas P."/>
        </authorList>
    </citation>
    <scope>NUCLEOTIDE SEQUENCE</scope>
</reference>
<dbReference type="EMBL" id="CASHTH010003996">
    <property type="protein sequence ID" value="CAI8052226.1"/>
    <property type="molecule type" value="Genomic_DNA"/>
</dbReference>
<protein>
    <recommendedName>
        <fullName evidence="7">Protein arginine methyltransferase NDUFAF7</fullName>
        <ecNumber evidence="7">2.1.1.320</ecNumber>
    </recommendedName>
</protein>
<dbReference type="Proteomes" id="UP001174909">
    <property type="component" value="Unassembled WGS sequence"/>
</dbReference>
<dbReference type="PANTHER" id="PTHR12049:SF7">
    <property type="entry name" value="PROTEIN ARGININE METHYLTRANSFERASE NDUFAF7, MITOCHONDRIAL"/>
    <property type="match status" value="1"/>
</dbReference>
<evidence type="ECO:0000256" key="2">
    <source>
        <dbReference type="ARBA" id="ARBA00005891"/>
    </source>
</evidence>
<evidence type="ECO:0000256" key="6">
    <source>
        <dbReference type="ARBA" id="ARBA00048612"/>
    </source>
</evidence>
<evidence type="ECO:0000313" key="10">
    <source>
        <dbReference type="Proteomes" id="UP001174909"/>
    </source>
</evidence>
<proteinExistence type="inferred from homology"/>
<name>A0AA35XH81_GEOBA</name>
<dbReference type="InterPro" id="IPR038375">
    <property type="entry name" value="NDUFAF7_sf"/>
</dbReference>
<keyword evidence="3 7" id="KW-0489">Methyltransferase</keyword>
<dbReference type="PANTHER" id="PTHR12049">
    <property type="entry name" value="PROTEIN ARGININE METHYLTRANSFERASE NDUFAF7, MITOCHONDRIAL"/>
    <property type="match status" value="1"/>
</dbReference>
<comment type="function">
    <text evidence="7">Arginine methyltransferase involved in the assembly or stability of mitochondrial NADH:ubiquinone oxidoreductase complex (complex I).</text>
</comment>
<keyword evidence="5 7" id="KW-0496">Mitochondrion</keyword>
<comment type="subcellular location">
    <subcellularLocation>
        <location evidence="1 7">Mitochondrion</location>
    </subcellularLocation>
</comment>
<dbReference type="SUPFAM" id="SSF53335">
    <property type="entry name" value="S-adenosyl-L-methionine-dependent methyltransferases"/>
    <property type="match status" value="1"/>
</dbReference>
<evidence type="ECO:0000256" key="7">
    <source>
        <dbReference type="RuleBase" id="RU364114"/>
    </source>
</evidence>
<evidence type="ECO:0000256" key="1">
    <source>
        <dbReference type="ARBA" id="ARBA00004173"/>
    </source>
</evidence>
<evidence type="ECO:0000256" key="8">
    <source>
        <dbReference type="SAM" id="MobiDB-lite"/>
    </source>
</evidence>
<dbReference type="EC" id="2.1.1.320" evidence="7"/>
<organism evidence="9 10">
    <name type="scientific">Geodia barretti</name>
    <name type="common">Barrett's horny sponge</name>
    <dbReference type="NCBI Taxonomy" id="519541"/>
    <lineage>
        <taxon>Eukaryota</taxon>
        <taxon>Metazoa</taxon>
        <taxon>Porifera</taxon>
        <taxon>Demospongiae</taxon>
        <taxon>Heteroscleromorpha</taxon>
        <taxon>Tetractinellida</taxon>
        <taxon>Astrophorina</taxon>
        <taxon>Geodiidae</taxon>
        <taxon>Geodia</taxon>
    </lineage>
</organism>
<evidence type="ECO:0000313" key="9">
    <source>
        <dbReference type="EMBL" id="CAI8052226.1"/>
    </source>
</evidence>
<dbReference type="GO" id="GO:0005739">
    <property type="term" value="C:mitochondrion"/>
    <property type="evidence" value="ECO:0007669"/>
    <property type="project" value="UniProtKB-SubCell"/>
</dbReference>
<keyword evidence="4 7" id="KW-0808">Transferase</keyword>
<dbReference type="InterPro" id="IPR003788">
    <property type="entry name" value="NDUFAF7"/>
</dbReference>
<dbReference type="GO" id="GO:0032981">
    <property type="term" value="P:mitochondrial respiratory chain complex I assembly"/>
    <property type="evidence" value="ECO:0007669"/>
    <property type="project" value="TreeGrafter"/>
</dbReference>
<comment type="similarity">
    <text evidence="2 7">Belongs to the NDUFAF7 family.</text>
</comment>
<dbReference type="InterPro" id="IPR029063">
    <property type="entry name" value="SAM-dependent_MTases_sf"/>
</dbReference>
<comment type="catalytic activity">
    <reaction evidence="6 7">
        <text>L-arginyl-[protein] + 2 S-adenosyl-L-methionine = N(omega),N(omega)'-dimethyl-L-arginyl-[protein] + 2 S-adenosyl-L-homocysteine + 2 H(+)</text>
        <dbReference type="Rhea" id="RHEA:48108"/>
        <dbReference type="Rhea" id="RHEA-COMP:10532"/>
        <dbReference type="Rhea" id="RHEA-COMP:11992"/>
        <dbReference type="ChEBI" id="CHEBI:15378"/>
        <dbReference type="ChEBI" id="CHEBI:29965"/>
        <dbReference type="ChEBI" id="CHEBI:57856"/>
        <dbReference type="ChEBI" id="CHEBI:59789"/>
        <dbReference type="ChEBI" id="CHEBI:88221"/>
        <dbReference type="EC" id="2.1.1.320"/>
    </reaction>
</comment>
<accession>A0AA35XH81</accession>
<dbReference type="AlphaFoldDB" id="A0AA35XH81"/>
<dbReference type="Gene3D" id="3.40.50.12710">
    <property type="match status" value="1"/>
</dbReference>
<evidence type="ECO:0000256" key="5">
    <source>
        <dbReference type="ARBA" id="ARBA00023128"/>
    </source>
</evidence>
<evidence type="ECO:0000256" key="4">
    <source>
        <dbReference type="ARBA" id="ARBA00022679"/>
    </source>
</evidence>
<evidence type="ECO:0000256" key="3">
    <source>
        <dbReference type="ARBA" id="ARBA00022603"/>
    </source>
</evidence>
<feature type="compositionally biased region" description="Low complexity" evidence="8">
    <location>
        <begin position="254"/>
        <end position="266"/>
    </location>
</feature>
<gene>
    <name evidence="9" type="ORF">GBAR_LOCUS28587</name>
</gene>
<sequence>MWLLQRCGVRFLKALAPCRRRPYSVHPPGSVMETLYNRIKLTGPIQVASYMKECLLHPTTGYYMQKDVFGARGDFTTSPEISQVFGELVGVWVLADWMVGGEPREWSLVELGPGRGTLTKDILRVFGQFRRVLDSLSVHLVEASPTMSHLQEKTLTGEEREVVETGQRALFEESPYKTCTLESGVPVHWYQRLEDVPLSHSYIIAHEFFDALPVHQFQGTEEGWREVLVDIDPEKSDMSLRFVVAPGPTPASAAFSSLLPSRPSASGEEGEGGRVRQAEVCPEGLLVAKEIGRRVVEHGGAALVVDYGSETATNHTLRGFRSHQLHDVLTDPSSADLTADVDFGALSRASQGEGAGYAGPITQNEFLHKMGIRQRMQVLLDKANLSEAEQLLSGYEMLTSPEKMGERFKFLTITSSPSHIPTPFVAGVEPFPPRPRTNI</sequence>
<dbReference type="GO" id="GO:0032259">
    <property type="term" value="P:methylation"/>
    <property type="evidence" value="ECO:0007669"/>
    <property type="project" value="UniProtKB-KW"/>
</dbReference>
<keyword evidence="10" id="KW-1185">Reference proteome</keyword>
<dbReference type="Pfam" id="PF02636">
    <property type="entry name" value="Methyltransf_28"/>
    <property type="match status" value="1"/>
</dbReference>
<feature type="region of interest" description="Disordered" evidence="8">
    <location>
        <begin position="254"/>
        <end position="276"/>
    </location>
</feature>
<dbReference type="GO" id="GO:0035243">
    <property type="term" value="F:protein-arginine omega-N symmetric methyltransferase activity"/>
    <property type="evidence" value="ECO:0007669"/>
    <property type="project" value="UniProtKB-EC"/>
</dbReference>